<dbReference type="RefSeq" id="WP_203923444.1">
    <property type="nucleotide sequence ID" value="NZ_BONZ01000087.1"/>
</dbReference>
<sequence>MTYGDRAQPLPRRFTFAFDRRFMPFLALIGVLPQTAWVSVDAEYLTVGFGPWRLRTPRDNVVEARRTGPYRWWRVIGLRLSLVDRGISLGTSTAAGVCVRFATPVSGVIGRWAHHPALTVTVEDPDALIDALGIATPGPA</sequence>
<keyword evidence="2" id="KW-1185">Reference proteome</keyword>
<reference evidence="1" key="1">
    <citation type="submission" date="2021-01" db="EMBL/GenBank/DDBJ databases">
        <title>Whole genome shotgun sequence of Rugosimonospora africana NBRC 104875.</title>
        <authorList>
            <person name="Komaki H."/>
            <person name="Tamura T."/>
        </authorList>
    </citation>
    <scope>NUCLEOTIDE SEQUENCE</scope>
    <source>
        <strain evidence="1">NBRC 104875</strain>
    </source>
</reference>
<organism evidence="1 2">
    <name type="scientific">Rugosimonospora africana</name>
    <dbReference type="NCBI Taxonomy" id="556532"/>
    <lineage>
        <taxon>Bacteria</taxon>
        <taxon>Bacillati</taxon>
        <taxon>Actinomycetota</taxon>
        <taxon>Actinomycetes</taxon>
        <taxon>Micromonosporales</taxon>
        <taxon>Micromonosporaceae</taxon>
        <taxon>Rugosimonospora</taxon>
    </lineage>
</organism>
<dbReference type="EMBL" id="BONZ01000087">
    <property type="protein sequence ID" value="GIH20008.1"/>
    <property type="molecule type" value="Genomic_DNA"/>
</dbReference>
<name>A0A8J3VVS5_9ACTN</name>
<proteinExistence type="predicted"/>
<dbReference type="AlphaFoldDB" id="A0A8J3VVS5"/>
<dbReference type="Proteomes" id="UP000642748">
    <property type="component" value="Unassembled WGS sequence"/>
</dbReference>
<evidence type="ECO:0000313" key="1">
    <source>
        <dbReference type="EMBL" id="GIH20008.1"/>
    </source>
</evidence>
<evidence type="ECO:0000313" key="2">
    <source>
        <dbReference type="Proteomes" id="UP000642748"/>
    </source>
</evidence>
<comment type="caution">
    <text evidence="1">The sequence shown here is derived from an EMBL/GenBank/DDBJ whole genome shotgun (WGS) entry which is preliminary data.</text>
</comment>
<gene>
    <name evidence="1" type="ORF">Raf01_81800</name>
</gene>
<protein>
    <submittedName>
        <fullName evidence="1">Uncharacterized protein</fullName>
    </submittedName>
</protein>
<accession>A0A8J3VVS5</accession>